<dbReference type="EMBL" id="CP000697">
    <property type="protein sequence ID" value="ABQ30952.1"/>
    <property type="molecule type" value="Genomic_DNA"/>
</dbReference>
<keyword evidence="2" id="KW-1185">Reference proteome</keyword>
<dbReference type="Proteomes" id="UP000000245">
    <property type="component" value="Chromosome"/>
</dbReference>
<dbReference type="InterPro" id="IPR010247">
    <property type="entry name" value="HutG_amidohyd"/>
</dbReference>
<keyword evidence="1" id="KW-0378">Hydrolase</keyword>
<evidence type="ECO:0000313" key="1">
    <source>
        <dbReference type="EMBL" id="ABQ30952.1"/>
    </source>
</evidence>
<dbReference type="HOGENOM" id="CLU_069318_0_0_5"/>
<dbReference type="STRING" id="349163.Acry_1748"/>
<dbReference type="GO" id="GO:0016787">
    <property type="term" value="F:hydrolase activity"/>
    <property type="evidence" value="ECO:0007669"/>
    <property type="project" value="UniProtKB-KW"/>
</dbReference>
<dbReference type="eggNOG" id="COG3741">
    <property type="taxonomic scope" value="Bacteria"/>
</dbReference>
<dbReference type="RefSeq" id="WP_011942462.1">
    <property type="nucleotide sequence ID" value="NC_009484.1"/>
</dbReference>
<reference evidence="1 2" key="1">
    <citation type="submission" date="2007-05" db="EMBL/GenBank/DDBJ databases">
        <title>Complete sequence of chromosome of Acidiphilium cryptum JF-5.</title>
        <authorList>
            <consortium name="US DOE Joint Genome Institute"/>
            <person name="Copeland A."/>
            <person name="Lucas S."/>
            <person name="Lapidus A."/>
            <person name="Barry K."/>
            <person name="Detter J.C."/>
            <person name="Glavina del Rio T."/>
            <person name="Hammon N."/>
            <person name="Israni S."/>
            <person name="Dalin E."/>
            <person name="Tice H."/>
            <person name="Pitluck S."/>
            <person name="Sims D."/>
            <person name="Brettin T."/>
            <person name="Bruce D."/>
            <person name="Han C."/>
            <person name="Schmutz J."/>
            <person name="Larimer F."/>
            <person name="Land M."/>
            <person name="Hauser L."/>
            <person name="Kyrpides N."/>
            <person name="Kim E."/>
            <person name="Magnuson T."/>
            <person name="Richardson P."/>
        </authorList>
    </citation>
    <scope>NUCLEOTIDE SEQUENCE [LARGE SCALE GENOMIC DNA]</scope>
    <source>
        <strain evidence="1 2">JF-5</strain>
    </source>
</reference>
<protein>
    <submittedName>
        <fullName evidence="1">N-formylglutamate amidohydrolase</fullName>
    </submittedName>
</protein>
<accession>A5FZC0</accession>
<dbReference type="Pfam" id="PF05013">
    <property type="entry name" value="FGase"/>
    <property type="match status" value="1"/>
</dbReference>
<dbReference type="NCBIfam" id="TIGR02017">
    <property type="entry name" value="hutG_amidohyd"/>
    <property type="match status" value="1"/>
</dbReference>
<gene>
    <name evidence="1" type="ordered locus">Acry_1748</name>
</gene>
<organism evidence="1 2">
    <name type="scientific">Acidiphilium cryptum (strain JF-5)</name>
    <dbReference type="NCBI Taxonomy" id="349163"/>
    <lineage>
        <taxon>Bacteria</taxon>
        <taxon>Pseudomonadati</taxon>
        <taxon>Pseudomonadota</taxon>
        <taxon>Alphaproteobacteria</taxon>
        <taxon>Acetobacterales</taxon>
        <taxon>Acidocellaceae</taxon>
        <taxon>Acidiphilium</taxon>
    </lineage>
</organism>
<dbReference type="Gene3D" id="3.40.630.40">
    <property type="entry name" value="Zn-dependent exopeptidases"/>
    <property type="match status" value="1"/>
</dbReference>
<dbReference type="KEGG" id="acr:Acry_1748"/>
<dbReference type="AlphaFoldDB" id="A5FZC0"/>
<evidence type="ECO:0000313" key="2">
    <source>
        <dbReference type="Proteomes" id="UP000000245"/>
    </source>
</evidence>
<sequence length="277" mass="30260">MSAPSPAPFIELRRGAAPLLVSIPHTGTEIPEALAGDFVSSWQALRDADWWIDRLYDFAPGLDATVIRTRISRSVIDVNRDPSGASLYPGQATTGLCPTTDFDGAPLYRDGREPDEAEIARRRQAYHDPYHDVIAGEIARLRALHGRVVLYDCHSIRSVIPRLFEGELPVCNIGTDRGRAADPRLAARIAGRCAEAGFSHVSNGRFVGGWITRHHGAPAEGVHAVQMELACRGYMEEPSAPSAANWPAPYDPARAATLRSVLEQILRDCVDFANSKE</sequence>
<name>A5FZC0_ACICJ</name>
<dbReference type="SUPFAM" id="SSF53187">
    <property type="entry name" value="Zn-dependent exopeptidases"/>
    <property type="match status" value="1"/>
</dbReference>
<proteinExistence type="predicted"/>
<dbReference type="InterPro" id="IPR007709">
    <property type="entry name" value="N-FG_amidohydro"/>
</dbReference>